<organism evidence="2 3">
    <name type="scientific">Stereocaulon virgatum</name>
    <dbReference type="NCBI Taxonomy" id="373712"/>
    <lineage>
        <taxon>Eukaryota</taxon>
        <taxon>Fungi</taxon>
        <taxon>Dikarya</taxon>
        <taxon>Ascomycota</taxon>
        <taxon>Pezizomycotina</taxon>
        <taxon>Lecanoromycetes</taxon>
        <taxon>OSLEUM clade</taxon>
        <taxon>Lecanoromycetidae</taxon>
        <taxon>Lecanorales</taxon>
        <taxon>Lecanorineae</taxon>
        <taxon>Stereocaulaceae</taxon>
        <taxon>Stereocaulon</taxon>
    </lineage>
</organism>
<dbReference type="Gene3D" id="3.90.1410.10">
    <property type="entry name" value="set domain protein methyltransferase, domain 1"/>
    <property type="match status" value="1"/>
</dbReference>
<dbReference type="InterPro" id="IPR046341">
    <property type="entry name" value="SET_dom_sf"/>
</dbReference>
<proteinExistence type="predicted"/>
<evidence type="ECO:0000313" key="2">
    <source>
        <dbReference type="EMBL" id="KAL2040813.1"/>
    </source>
</evidence>
<feature type="region of interest" description="Disordered" evidence="1">
    <location>
        <begin position="321"/>
        <end position="348"/>
    </location>
</feature>
<dbReference type="PANTHER" id="PTHR13271">
    <property type="entry name" value="UNCHARACTERIZED PUTATIVE METHYLTRANSFERASE"/>
    <property type="match status" value="1"/>
</dbReference>
<reference evidence="2 3" key="1">
    <citation type="submission" date="2024-09" db="EMBL/GenBank/DDBJ databases">
        <title>Rethinking Asexuality: The Enigmatic Case of Functional Sexual Genes in Lepraria (Stereocaulaceae).</title>
        <authorList>
            <person name="Doellman M."/>
            <person name="Sun Y."/>
            <person name="Barcenas-Pena A."/>
            <person name="Lumbsch H.T."/>
            <person name="Grewe F."/>
        </authorList>
    </citation>
    <scope>NUCLEOTIDE SEQUENCE [LARGE SCALE GENOMIC DNA]</scope>
    <source>
        <strain evidence="2 3">Mercado 3170</strain>
    </source>
</reference>
<dbReference type="CDD" id="cd19180">
    <property type="entry name" value="SET_SpSET10-like"/>
    <property type="match status" value="1"/>
</dbReference>
<gene>
    <name evidence="2" type="ORF">N7G274_006271</name>
</gene>
<protein>
    <recommendedName>
        <fullName evidence="4">SET domain-containing protein</fullName>
    </recommendedName>
</protein>
<accession>A0ABR4A565</accession>
<sequence>MLRDLADWLLDLSTPVNSFPHITSKTSDGAFEFWFRANGGYINPDVEITSNHSEGYSLRVRRDRDLPPGTAIISCPHHLTLSWPSARRYHLAHVQSAFRPHVATRLFLMKQYLLQECSPWWPYIRELPQPYQKDSLNTPLFYNSDDLQWIAGTDLEQARKVRLDTWRKEYEDAVRELFQDQADRYQSELWTWELYLWSATIMSSRSFGGPAVFSQDESALSIHADVDAKSPLLIPGLDILNHHPSHRVTWLWESSSCTIKNNVNVIRGSQIWNNYGPKSNAELIMGYGFSLPDNPADHLSISFSTDISSYIRATKSRRVTIGSSARSTTDSSQELRSEHAKSQNGIIEGGEVPVEENFHWVRALDNGCQFSPSFLEDFSIAVENHRERAKADNSPLQNGSFLDASISRNKLHVICAVIMKLQKAQSAMCMHGKNLRREPQNARQLDAARYRQGQLRILVHVLGYLHGTLRSYMEINEPDKARSLQVVRLEHTMTATPKRLLKDFRNVLNAGLRTRDPSKIRERRGSDFAFTLWLCGLWKYARTDNTIGKGEIASDAGLEPRFVCWLLFLDETYPEGMTQAPSSGLTMASRHEVAEHEWFGSARDKHTEEDLYLVAVSYLDAVNAAVAKHPHSLYNDPKITVRCLAWCLNIVRSEGFWYPHLQESEQDEDDEWVLFLERRPI</sequence>
<comment type="caution">
    <text evidence="2">The sequence shown here is derived from an EMBL/GenBank/DDBJ whole genome shotgun (WGS) entry which is preliminary data.</text>
</comment>
<dbReference type="InterPro" id="IPR050600">
    <property type="entry name" value="SETD3_SETD6_MTase"/>
</dbReference>
<evidence type="ECO:0000256" key="1">
    <source>
        <dbReference type="SAM" id="MobiDB-lite"/>
    </source>
</evidence>
<evidence type="ECO:0000313" key="3">
    <source>
        <dbReference type="Proteomes" id="UP001590950"/>
    </source>
</evidence>
<evidence type="ECO:0008006" key="4">
    <source>
        <dbReference type="Google" id="ProtNLM"/>
    </source>
</evidence>
<feature type="compositionally biased region" description="Polar residues" evidence="1">
    <location>
        <begin position="321"/>
        <end position="332"/>
    </location>
</feature>
<dbReference type="SUPFAM" id="SSF82199">
    <property type="entry name" value="SET domain"/>
    <property type="match status" value="1"/>
</dbReference>
<keyword evidence="3" id="KW-1185">Reference proteome</keyword>
<dbReference type="EMBL" id="JBEFKJ010000019">
    <property type="protein sequence ID" value="KAL2040813.1"/>
    <property type="molecule type" value="Genomic_DNA"/>
</dbReference>
<name>A0ABR4A565_9LECA</name>
<dbReference type="InterPro" id="IPR044432">
    <property type="entry name" value="Set10/Efm1_SET"/>
</dbReference>
<dbReference type="Proteomes" id="UP001590950">
    <property type="component" value="Unassembled WGS sequence"/>
</dbReference>